<dbReference type="EMBL" id="PXXU01000004">
    <property type="protein sequence ID" value="PSJ18594.1"/>
    <property type="molecule type" value="Genomic_DNA"/>
</dbReference>
<dbReference type="OrthoDB" id="8527941at2"/>
<reference evidence="1 2" key="1">
    <citation type="submission" date="2018-03" db="EMBL/GenBank/DDBJ databases">
        <title>Draft genome of Nitrosomonas supralitoralis APG5.</title>
        <authorList>
            <person name="Urakawa H."/>
            <person name="Lopez J.V."/>
        </authorList>
    </citation>
    <scope>NUCLEOTIDE SEQUENCE [LARGE SCALE GENOMIC DNA]</scope>
    <source>
        <strain evidence="1 2">APG5</strain>
    </source>
</reference>
<dbReference type="Proteomes" id="UP000241912">
    <property type="component" value="Unassembled WGS sequence"/>
</dbReference>
<keyword evidence="2" id="KW-1185">Reference proteome</keyword>
<evidence type="ECO:0000313" key="1">
    <source>
        <dbReference type="EMBL" id="PSJ18594.1"/>
    </source>
</evidence>
<dbReference type="InterPro" id="IPR025293">
    <property type="entry name" value="YfiR/HmsC-like"/>
</dbReference>
<dbReference type="Pfam" id="PF13689">
    <property type="entry name" value="DUF4154"/>
    <property type="match status" value="1"/>
</dbReference>
<dbReference type="AlphaFoldDB" id="A0A2P7NYP9"/>
<proteinExistence type="predicted"/>
<accession>A0A2P7NYP9</accession>
<name>A0A2P7NYP9_9PROT</name>
<organism evidence="1 2">
    <name type="scientific">Nitrosomonas supralitoralis</name>
    <dbReference type="NCBI Taxonomy" id="2116706"/>
    <lineage>
        <taxon>Bacteria</taxon>
        <taxon>Pseudomonadati</taxon>
        <taxon>Pseudomonadota</taxon>
        <taxon>Betaproteobacteria</taxon>
        <taxon>Nitrosomonadales</taxon>
        <taxon>Nitrosomonadaceae</taxon>
        <taxon>Nitrosomonas</taxon>
    </lineage>
</organism>
<comment type="caution">
    <text evidence="1">The sequence shown here is derived from an EMBL/GenBank/DDBJ whole genome shotgun (WGS) entry which is preliminary data.</text>
</comment>
<evidence type="ECO:0000313" key="2">
    <source>
        <dbReference type="Proteomes" id="UP000241912"/>
    </source>
</evidence>
<sequence length="215" mass="24943">MALLSKKLEVQLIQCSYREIWIFLKMEYVTLYSKYLIKKESGLISLTLMPLSWFLILSYSPLTYAEQPTEYRMKVAFLYNFAAYTEWPDWPDHNLNLCIYDEDPFREHLQHLQQKKVNHLEIIIRHTRNIDDLINCQMIFITQSAIGNLDDIINLLNGKSILTVSDTPGAAQKGTVLNMTVKEGKITFEANIARAKKSGLKLSSQLLRFASEVYQ</sequence>
<protein>
    <submittedName>
        <fullName evidence="1">DUF4154 domain-containing protein</fullName>
    </submittedName>
</protein>
<gene>
    <name evidence="1" type="ORF">C7H79_02035</name>
</gene>